<keyword evidence="9" id="KW-1185">Reference proteome</keyword>
<reference evidence="8" key="1">
    <citation type="submission" date="2023-06" db="EMBL/GenBank/DDBJ databases">
        <title>Uncultivated large filamentous bacteria from sulfidic sediments reveal new species and different genomic features in energy metabolism and defense.</title>
        <authorList>
            <person name="Fonseca A."/>
        </authorList>
    </citation>
    <scope>NUCLEOTIDE SEQUENCE</scope>
    <source>
        <strain evidence="8">HSG4</strain>
    </source>
</reference>
<name>A0ABT7VUG0_9GAMM</name>
<protein>
    <submittedName>
        <fullName evidence="8">YicC/YloC family endoribonuclease</fullName>
        <ecNumber evidence="8">3.1.-.-</ecNumber>
    </submittedName>
</protein>
<feature type="domain" description="Endoribonuclease YicC-like N-terminal" evidence="6">
    <location>
        <begin position="1"/>
        <end position="149"/>
    </location>
</feature>
<evidence type="ECO:0000256" key="1">
    <source>
        <dbReference type="ARBA" id="ARBA00001968"/>
    </source>
</evidence>
<dbReference type="Proteomes" id="UP001171945">
    <property type="component" value="Unassembled WGS sequence"/>
</dbReference>
<dbReference type="NCBIfam" id="TIGR00255">
    <property type="entry name" value="YicC/YloC family endoribonuclease"/>
    <property type="match status" value="1"/>
</dbReference>
<evidence type="ECO:0000256" key="2">
    <source>
        <dbReference type="ARBA" id="ARBA00022722"/>
    </source>
</evidence>
<comment type="similarity">
    <text evidence="5">Belongs to the YicC/YloC family.</text>
</comment>
<dbReference type="GO" id="GO:0016787">
    <property type="term" value="F:hydrolase activity"/>
    <property type="evidence" value="ECO:0007669"/>
    <property type="project" value="UniProtKB-KW"/>
</dbReference>
<dbReference type="EC" id="3.1.-.-" evidence="8"/>
<sequence>MTAFARLDLTENWGQVCWELRSVNHRYLEISIRLPDEFRYLEMTLRECIKKRLKRGKVDCTLHFQANQNEGQWQINQVLVQQLWEMVQKINAITGNTMPPNTLDILRWQGVLETHIVDVEEIGKTVQQHFETALTQLIDHRKREGAQLATLIEQRCTTITAIVAQIRNELPLILEAQRERLQTRLTELVEIDSERLEQEIVILAQKMDVAEELERLDTHLAEIHRTMIKDQAVGRRLDFLVQELHREANTLGAKSNHINTTRHALELKVLIEQIREQTQNIE</sequence>
<proteinExistence type="inferred from homology"/>
<dbReference type="InterPro" id="IPR013551">
    <property type="entry name" value="YicC-like_C"/>
</dbReference>
<evidence type="ECO:0000256" key="3">
    <source>
        <dbReference type="ARBA" id="ARBA00022759"/>
    </source>
</evidence>
<keyword evidence="2" id="KW-0540">Nuclease</keyword>
<organism evidence="8 9">
    <name type="scientific">Candidatus Marithioploca araucensis</name>
    <dbReference type="NCBI Taxonomy" id="70273"/>
    <lineage>
        <taxon>Bacteria</taxon>
        <taxon>Pseudomonadati</taxon>
        <taxon>Pseudomonadota</taxon>
        <taxon>Gammaproteobacteria</taxon>
        <taxon>Thiotrichales</taxon>
        <taxon>Thiotrichaceae</taxon>
        <taxon>Candidatus Marithioploca</taxon>
    </lineage>
</organism>
<dbReference type="PANTHER" id="PTHR30636">
    <property type="entry name" value="UPF0701 PROTEIN YICC"/>
    <property type="match status" value="1"/>
</dbReference>
<evidence type="ECO:0000259" key="7">
    <source>
        <dbReference type="Pfam" id="PF08340"/>
    </source>
</evidence>
<keyword evidence="3" id="KW-0255">Endonuclease</keyword>
<evidence type="ECO:0000256" key="4">
    <source>
        <dbReference type="ARBA" id="ARBA00022801"/>
    </source>
</evidence>
<dbReference type="EMBL" id="JAUCGM010000512">
    <property type="protein sequence ID" value="MDM8563219.1"/>
    <property type="molecule type" value="Genomic_DNA"/>
</dbReference>
<evidence type="ECO:0000259" key="6">
    <source>
        <dbReference type="Pfam" id="PF03755"/>
    </source>
</evidence>
<evidence type="ECO:0000256" key="5">
    <source>
        <dbReference type="ARBA" id="ARBA00035648"/>
    </source>
</evidence>
<keyword evidence="4 8" id="KW-0378">Hydrolase</keyword>
<dbReference type="PANTHER" id="PTHR30636:SF3">
    <property type="entry name" value="UPF0701 PROTEIN YICC"/>
    <property type="match status" value="1"/>
</dbReference>
<feature type="domain" description="Endoribonuclease YicC-like C-terminal" evidence="7">
    <location>
        <begin position="167"/>
        <end position="282"/>
    </location>
</feature>
<dbReference type="Pfam" id="PF03755">
    <property type="entry name" value="YicC-like_N"/>
    <property type="match status" value="1"/>
</dbReference>
<dbReference type="Pfam" id="PF08340">
    <property type="entry name" value="YicC-like_C"/>
    <property type="match status" value="1"/>
</dbReference>
<dbReference type="InterPro" id="IPR013527">
    <property type="entry name" value="YicC-like_N"/>
</dbReference>
<evidence type="ECO:0000313" key="8">
    <source>
        <dbReference type="EMBL" id="MDM8563219.1"/>
    </source>
</evidence>
<dbReference type="InterPro" id="IPR005229">
    <property type="entry name" value="YicC/YloC-like"/>
</dbReference>
<gene>
    <name evidence="8" type="ORF">QUF54_07685</name>
</gene>
<comment type="caution">
    <text evidence="8">The sequence shown here is derived from an EMBL/GenBank/DDBJ whole genome shotgun (WGS) entry which is preliminary data.</text>
</comment>
<evidence type="ECO:0000313" key="9">
    <source>
        <dbReference type="Proteomes" id="UP001171945"/>
    </source>
</evidence>
<comment type="cofactor">
    <cofactor evidence="1">
        <name>a divalent metal cation</name>
        <dbReference type="ChEBI" id="CHEBI:60240"/>
    </cofactor>
</comment>
<accession>A0ABT7VUG0</accession>